<dbReference type="InterPro" id="IPR010982">
    <property type="entry name" value="Lambda_DNA-bd_dom_sf"/>
</dbReference>
<dbReference type="PANTHER" id="PTHR37038">
    <property type="entry name" value="TRANSCRIPTIONAL REGULATOR-RELATED"/>
    <property type="match status" value="1"/>
</dbReference>
<dbReference type="AlphaFoldDB" id="A0AAW9JX42"/>
<dbReference type="NCBIfam" id="TIGR01716">
    <property type="entry name" value="RGG_Cterm"/>
    <property type="match status" value="1"/>
</dbReference>
<reference evidence="2" key="1">
    <citation type="submission" date="2023-12" db="EMBL/GenBank/DDBJ databases">
        <title>Molecular genomic analyses of Enterococcus cecorum from sepsis oubreaks in broilers.</title>
        <authorList>
            <person name="Rhoads D."/>
            <person name="Alrubaye A."/>
        </authorList>
    </citation>
    <scope>NUCLEOTIDE SEQUENCE</scope>
    <source>
        <strain evidence="2">1755</strain>
    </source>
</reference>
<dbReference type="InterPro" id="IPR010057">
    <property type="entry name" value="Transcription_activator_Rgg_C"/>
</dbReference>
<dbReference type="Pfam" id="PF21259">
    <property type="entry name" value="Rgg_C"/>
    <property type="match status" value="1"/>
</dbReference>
<dbReference type="SMART" id="SM00530">
    <property type="entry name" value="HTH_XRE"/>
    <property type="match status" value="1"/>
</dbReference>
<dbReference type="InterPro" id="IPR001387">
    <property type="entry name" value="Cro/C1-type_HTH"/>
</dbReference>
<proteinExistence type="predicted"/>
<name>A0AAW9JX42_9ENTE</name>
<evidence type="ECO:0000313" key="3">
    <source>
        <dbReference type="Proteomes" id="UP001290582"/>
    </source>
</evidence>
<dbReference type="Gene3D" id="1.25.40.10">
    <property type="entry name" value="Tetratricopeptide repeat domain"/>
    <property type="match status" value="1"/>
</dbReference>
<dbReference type="GO" id="GO:0003677">
    <property type="term" value="F:DNA binding"/>
    <property type="evidence" value="ECO:0007669"/>
    <property type="project" value="InterPro"/>
</dbReference>
<dbReference type="CDD" id="cd00093">
    <property type="entry name" value="HTH_XRE"/>
    <property type="match status" value="1"/>
</dbReference>
<evidence type="ECO:0000259" key="1">
    <source>
        <dbReference type="PROSITE" id="PS50943"/>
    </source>
</evidence>
<organism evidence="2 3">
    <name type="scientific">Enterococcus cecorum</name>
    <dbReference type="NCBI Taxonomy" id="44008"/>
    <lineage>
        <taxon>Bacteria</taxon>
        <taxon>Bacillati</taxon>
        <taxon>Bacillota</taxon>
        <taxon>Bacilli</taxon>
        <taxon>Lactobacillales</taxon>
        <taxon>Enterococcaceae</taxon>
        <taxon>Enterococcus</taxon>
    </lineage>
</organism>
<sequence>YGKILKRIRLEKGLTQKELSAGILSRSHLSELENGNYYCSFDKFLQLLRRLNVSLHEFDLCLKESIYQEDFQRKIKIEAAVNAHDIAEMKHLLTKIPIVDEKNLRIQHEKLLLEAIIEYHQNHRIIHHTRYQEILDYLSRVSEWGIYELNLLANFLFIFDMDTLPLITQQIYKKVNKKNNSDEYIYLYLRLLINLSDFYLKNLDYQTCQEIVQQAISIAYQKNNLFELTMAKIHFYLAVILKTQQIHPNLTLYRQYLESIGFVELSTMIQEDIHYYINIANNKKNN</sequence>
<dbReference type="Proteomes" id="UP001290582">
    <property type="component" value="Unassembled WGS sequence"/>
</dbReference>
<gene>
    <name evidence="2" type="ORF">U1294_07020</name>
</gene>
<comment type="caution">
    <text evidence="2">The sequence shown here is derived from an EMBL/GenBank/DDBJ whole genome shotgun (WGS) entry which is preliminary data.</text>
</comment>
<evidence type="ECO:0000313" key="2">
    <source>
        <dbReference type="EMBL" id="MDZ5597976.1"/>
    </source>
</evidence>
<dbReference type="EMBL" id="JAXOGL010000009">
    <property type="protein sequence ID" value="MDZ5597976.1"/>
    <property type="molecule type" value="Genomic_DNA"/>
</dbReference>
<dbReference type="InterPro" id="IPR011990">
    <property type="entry name" value="TPR-like_helical_dom_sf"/>
</dbReference>
<dbReference type="SUPFAM" id="SSF47413">
    <property type="entry name" value="lambda repressor-like DNA-binding domains"/>
    <property type="match status" value="1"/>
</dbReference>
<dbReference type="PROSITE" id="PS50943">
    <property type="entry name" value="HTH_CROC1"/>
    <property type="match status" value="1"/>
</dbReference>
<dbReference type="Pfam" id="PF01381">
    <property type="entry name" value="HTH_3"/>
    <property type="match status" value="1"/>
</dbReference>
<protein>
    <submittedName>
        <fullName evidence="2">Helix-turn-helix domain-containing protein</fullName>
    </submittedName>
</protein>
<dbReference type="RefSeq" id="WP_322378649.1">
    <property type="nucleotide sequence ID" value="NZ_JAXOGJ010000010.1"/>
</dbReference>
<accession>A0AAW9JX42</accession>
<feature type="non-terminal residue" evidence="2">
    <location>
        <position position="1"/>
    </location>
</feature>
<dbReference type="InterPro" id="IPR053163">
    <property type="entry name" value="HTH-type_regulator_Rgg"/>
</dbReference>
<feature type="domain" description="HTH cro/C1-type" evidence="1">
    <location>
        <begin position="5"/>
        <end position="58"/>
    </location>
</feature>